<evidence type="ECO:0000256" key="1">
    <source>
        <dbReference type="SAM" id="MobiDB-lite"/>
    </source>
</evidence>
<evidence type="ECO:0000313" key="3">
    <source>
        <dbReference type="Proteomes" id="UP001642484"/>
    </source>
</evidence>
<reference evidence="2 3" key="1">
    <citation type="submission" date="2024-02" db="EMBL/GenBank/DDBJ databases">
        <authorList>
            <person name="Chen Y."/>
            <person name="Shah S."/>
            <person name="Dougan E. K."/>
            <person name="Thang M."/>
            <person name="Chan C."/>
        </authorList>
    </citation>
    <scope>NUCLEOTIDE SEQUENCE [LARGE SCALE GENOMIC DNA]</scope>
</reference>
<gene>
    <name evidence="2" type="ORF">CCMP2556_LOCUS34560</name>
</gene>
<comment type="caution">
    <text evidence="2">The sequence shown here is derived from an EMBL/GenBank/DDBJ whole genome shotgun (WGS) entry which is preliminary data.</text>
</comment>
<proteinExistence type="predicted"/>
<feature type="region of interest" description="Disordered" evidence="1">
    <location>
        <begin position="1"/>
        <end position="27"/>
    </location>
</feature>
<accession>A0ABP0P2N0</accession>
<keyword evidence="3" id="KW-1185">Reference proteome</keyword>
<feature type="compositionally biased region" description="Basic residues" evidence="1">
    <location>
        <begin position="11"/>
        <end position="21"/>
    </location>
</feature>
<sequence length="461" mass="50832">MPLPAEDASARPRRRHGRRQSRQPETSTLACGWSCSRALLIIAVLSTILLVASTYSQADASSLMSLYLQSAAADRFLGRPALEGRNATTDADRTISTPAPTTPAATSVPPQTTAAPVREPVATTRASGAPSTTLPTLQTTLQSSQADGPVMQVTDGSGRLGNNLAFILRGIIYAKLTHHVAVQFSITSKSVKELFEPKAVLQLSSSKLEGQRFCPEKSDKRQEGRPIYNFQGERCKGSTAKDFHTLALDTLVQAFKPEFKSCLNNVGAPEDAEKELTVHLRGQDLWGMAEYELKSDKPIPMEANAHHWLWHQPPCTMYRKIIVEEGFKKVIVVTSPDLRHVCVEWLKSNAASLGIEVVIQSGSLMEDFCALAKASNLVLSFSTLGDNAAVLNKRVKKIFFREFAQTHSLMDCGLWPGTTLYQYKMPISEGKHPPYGNTYREIIKWFTTYDETQITKSEGCR</sequence>
<dbReference type="EMBL" id="CAXAMN010022485">
    <property type="protein sequence ID" value="CAK9070275.1"/>
    <property type="molecule type" value="Genomic_DNA"/>
</dbReference>
<organism evidence="2 3">
    <name type="scientific">Durusdinium trenchii</name>
    <dbReference type="NCBI Taxonomy" id="1381693"/>
    <lineage>
        <taxon>Eukaryota</taxon>
        <taxon>Sar</taxon>
        <taxon>Alveolata</taxon>
        <taxon>Dinophyceae</taxon>
        <taxon>Suessiales</taxon>
        <taxon>Symbiodiniaceae</taxon>
        <taxon>Durusdinium</taxon>
    </lineage>
</organism>
<dbReference type="Proteomes" id="UP001642484">
    <property type="component" value="Unassembled WGS sequence"/>
</dbReference>
<feature type="compositionally biased region" description="Low complexity" evidence="1">
    <location>
        <begin position="96"/>
        <end position="117"/>
    </location>
</feature>
<feature type="region of interest" description="Disordered" evidence="1">
    <location>
        <begin position="84"/>
        <end position="117"/>
    </location>
</feature>
<evidence type="ECO:0000313" key="2">
    <source>
        <dbReference type="EMBL" id="CAK9070275.1"/>
    </source>
</evidence>
<name>A0ABP0P2N0_9DINO</name>
<protein>
    <submittedName>
        <fullName evidence="2">Uncharacterized protein</fullName>
    </submittedName>
</protein>